<gene>
    <name evidence="9" type="ORF">HNQ80_002149</name>
</gene>
<dbReference type="PANTHER" id="PTHR34582:SF7">
    <property type="entry name" value="UPF0702 TRANSMEMBRANE PROTEIN YDFS"/>
    <property type="match status" value="1"/>
</dbReference>
<feature type="domain" description="YetF C-terminal" evidence="8">
    <location>
        <begin position="53"/>
        <end position="184"/>
    </location>
</feature>
<evidence type="ECO:0000313" key="9">
    <source>
        <dbReference type="EMBL" id="MBB6216050.1"/>
    </source>
</evidence>
<proteinExistence type="inferred from homology"/>
<evidence type="ECO:0000259" key="8">
    <source>
        <dbReference type="Pfam" id="PF04239"/>
    </source>
</evidence>
<feature type="transmembrane region" description="Helical" evidence="7">
    <location>
        <begin position="31"/>
        <end position="52"/>
    </location>
</feature>
<evidence type="ECO:0000256" key="6">
    <source>
        <dbReference type="ARBA" id="ARBA00023136"/>
    </source>
</evidence>
<evidence type="ECO:0000256" key="5">
    <source>
        <dbReference type="ARBA" id="ARBA00022989"/>
    </source>
</evidence>
<protein>
    <submittedName>
        <fullName evidence="9">Uncharacterized membrane protein YcaP (DUF421 family)</fullName>
    </submittedName>
</protein>
<dbReference type="PANTHER" id="PTHR34582">
    <property type="entry name" value="UPF0702 TRANSMEMBRANE PROTEIN YCAP"/>
    <property type="match status" value="1"/>
</dbReference>
<dbReference type="InterPro" id="IPR007353">
    <property type="entry name" value="DUF421"/>
</dbReference>
<name>A0A841KVL4_9FIRM</name>
<dbReference type="EMBL" id="JACHEN010000012">
    <property type="protein sequence ID" value="MBB6216050.1"/>
    <property type="molecule type" value="Genomic_DNA"/>
</dbReference>
<evidence type="ECO:0000313" key="10">
    <source>
        <dbReference type="Proteomes" id="UP000579281"/>
    </source>
</evidence>
<keyword evidence="6 7" id="KW-0472">Membrane</keyword>
<evidence type="ECO:0000256" key="4">
    <source>
        <dbReference type="ARBA" id="ARBA00022692"/>
    </source>
</evidence>
<comment type="similarity">
    <text evidence="2">Belongs to the UPF0702 family.</text>
</comment>
<keyword evidence="5 7" id="KW-1133">Transmembrane helix</keyword>
<evidence type="ECO:0000256" key="1">
    <source>
        <dbReference type="ARBA" id="ARBA00004651"/>
    </source>
</evidence>
<evidence type="ECO:0000256" key="2">
    <source>
        <dbReference type="ARBA" id="ARBA00006448"/>
    </source>
</evidence>
<evidence type="ECO:0000256" key="3">
    <source>
        <dbReference type="ARBA" id="ARBA00022475"/>
    </source>
</evidence>
<comment type="caution">
    <text evidence="9">The sequence shown here is derived from an EMBL/GenBank/DDBJ whole genome shotgun (WGS) entry which is preliminary data.</text>
</comment>
<keyword evidence="3" id="KW-1003">Cell membrane</keyword>
<dbReference type="AlphaFoldDB" id="A0A841KVL4"/>
<keyword evidence="4 7" id="KW-0812">Transmembrane</keyword>
<dbReference type="Gene3D" id="3.30.240.20">
    <property type="entry name" value="bsu07140 like domains"/>
    <property type="match status" value="2"/>
</dbReference>
<accession>A0A841KVL4</accession>
<dbReference type="GO" id="GO:0005886">
    <property type="term" value="C:plasma membrane"/>
    <property type="evidence" value="ECO:0007669"/>
    <property type="project" value="UniProtKB-SubCell"/>
</dbReference>
<sequence>MSELTYFDHIVSITIGSIIASIAVDRSINTLDGITATIVWSILPILIGYISLKNLTFRKIVDSEPLIIIQNGKLLDKNMSRIRYHMDDLLMRLRQKDVFDITEIEFAILESNSKLSILKKSSYNHVTPKDLNISTNYKGLMTELIINGQIMASHLKMLNLDTKWLSEQLQTRNIKNVEEVIFAGLQTDGQLYIASKSNVVK</sequence>
<dbReference type="Proteomes" id="UP000579281">
    <property type="component" value="Unassembled WGS sequence"/>
</dbReference>
<comment type="subcellular location">
    <subcellularLocation>
        <location evidence="1">Cell membrane</location>
        <topology evidence="1">Multi-pass membrane protein</topology>
    </subcellularLocation>
</comment>
<keyword evidence="10" id="KW-1185">Reference proteome</keyword>
<organism evidence="9 10">
    <name type="scientific">Anaerosolibacter carboniphilus</name>
    <dbReference type="NCBI Taxonomy" id="1417629"/>
    <lineage>
        <taxon>Bacteria</taxon>
        <taxon>Bacillati</taxon>
        <taxon>Bacillota</taxon>
        <taxon>Clostridia</taxon>
        <taxon>Peptostreptococcales</taxon>
        <taxon>Thermotaleaceae</taxon>
        <taxon>Anaerosolibacter</taxon>
    </lineage>
</organism>
<dbReference type="Pfam" id="PF04239">
    <property type="entry name" value="DUF421"/>
    <property type="match status" value="1"/>
</dbReference>
<feature type="transmembrane region" description="Helical" evidence="7">
    <location>
        <begin position="6"/>
        <end position="24"/>
    </location>
</feature>
<dbReference type="InterPro" id="IPR023090">
    <property type="entry name" value="UPF0702_alpha/beta_dom_sf"/>
</dbReference>
<reference evidence="9 10" key="1">
    <citation type="submission" date="2020-08" db="EMBL/GenBank/DDBJ databases">
        <title>Genomic Encyclopedia of Type Strains, Phase IV (KMG-IV): sequencing the most valuable type-strain genomes for metagenomic binning, comparative biology and taxonomic classification.</title>
        <authorList>
            <person name="Goeker M."/>
        </authorList>
    </citation>
    <scope>NUCLEOTIDE SEQUENCE [LARGE SCALE GENOMIC DNA]</scope>
    <source>
        <strain evidence="9 10">DSM 103526</strain>
    </source>
</reference>
<evidence type="ECO:0000256" key="7">
    <source>
        <dbReference type="SAM" id="Phobius"/>
    </source>
</evidence>